<organism evidence="2 3">
    <name type="scientific">Saprolegnia diclina (strain VS20)</name>
    <dbReference type="NCBI Taxonomy" id="1156394"/>
    <lineage>
        <taxon>Eukaryota</taxon>
        <taxon>Sar</taxon>
        <taxon>Stramenopiles</taxon>
        <taxon>Oomycota</taxon>
        <taxon>Saprolegniomycetes</taxon>
        <taxon>Saprolegniales</taxon>
        <taxon>Saprolegniaceae</taxon>
        <taxon>Saprolegnia</taxon>
    </lineage>
</organism>
<dbReference type="Proteomes" id="UP000030762">
    <property type="component" value="Unassembled WGS sequence"/>
</dbReference>
<accession>T0PSB7</accession>
<reference evidence="2 3" key="1">
    <citation type="submission" date="2012-04" db="EMBL/GenBank/DDBJ databases">
        <title>The Genome Sequence of Saprolegnia declina VS20.</title>
        <authorList>
            <consortium name="The Broad Institute Genome Sequencing Platform"/>
            <person name="Russ C."/>
            <person name="Nusbaum C."/>
            <person name="Tyler B."/>
            <person name="van West P."/>
            <person name="Dieguez-Uribeondo J."/>
            <person name="de Bruijn I."/>
            <person name="Tripathy S."/>
            <person name="Jiang R."/>
            <person name="Young S.K."/>
            <person name="Zeng Q."/>
            <person name="Gargeya S."/>
            <person name="Fitzgerald M."/>
            <person name="Haas B."/>
            <person name="Abouelleil A."/>
            <person name="Alvarado L."/>
            <person name="Arachchi H.M."/>
            <person name="Berlin A."/>
            <person name="Chapman S.B."/>
            <person name="Goldberg J."/>
            <person name="Griggs A."/>
            <person name="Gujja S."/>
            <person name="Hansen M."/>
            <person name="Howarth C."/>
            <person name="Imamovic A."/>
            <person name="Larimer J."/>
            <person name="McCowen C."/>
            <person name="Montmayeur A."/>
            <person name="Murphy C."/>
            <person name="Neiman D."/>
            <person name="Pearson M."/>
            <person name="Priest M."/>
            <person name="Roberts A."/>
            <person name="Saif S."/>
            <person name="Shea T."/>
            <person name="Sisk P."/>
            <person name="Sykes S."/>
            <person name="Wortman J."/>
            <person name="Nusbaum C."/>
            <person name="Birren B."/>
        </authorList>
    </citation>
    <scope>NUCLEOTIDE SEQUENCE [LARGE SCALE GENOMIC DNA]</scope>
    <source>
        <strain evidence="2 3">VS20</strain>
    </source>
</reference>
<feature type="domain" description="U-box" evidence="1">
    <location>
        <begin position="7"/>
        <end position="82"/>
    </location>
</feature>
<gene>
    <name evidence="2" type="ORF">SDRG_13926</name>
</gene>
<protein>
    <recommendedName>
        <fullName evidence="1">U-box domain-containing protein</fullName>
    </recommendedName>
</protein>
<evidence type="ECO:0000313" key="2">
    <source>
        <dbReference type="EMBL" id="EQC28379.1"/>
    </source>
</evidence>
<dbReference type="InterPro" id="IPR013083">
    <property type="entry name" value="Znf_RING/FYVE/PHD"/>
</dbReference>
<dbReference type="InterPro" id="IPR003613">
    <property type="entry name" value="Ubox_domain"/>
</dbReference>
<evidence type="ECO:0000259" key="1">
    <source>
        <dbReference type="PROSITE" id="PS51698"/>
    </source>
</evidence>
<dbReference type="PANTHER" id="PTHR46573">
    <property type="entry name" value="WD REPEAT, SAM AND U-BOX DOMAIN-CONTAINING PROTEIN 1"/>
    <property type="match status" value="1"/>
</dbReference>
<proteinExistence type="predicted"/>
<dbReference type="InParanoid" id="T0PSB7"/>
<dbReference type="SUPFAM" id="SSF57850">
    <property type="entry name" value="RING/U-box"/>
    <property type="match status" value="1"/>
</dbReference>
<evidence type="ECO:0000313" key="3">
    <source>
        <dbReference type="Proteomes" id="UP000030762"/>
    </source>
</evidence>
<dbReference type="SMART" id="SM00504">
    <property type="entry name" value="Ubox"/>
    <property type="match status" value="1"/>
</dbReference>
<dbReference type="GO" id="GO:0004842">
    <property type="term" value="F:ubiquitin-protein transferase activity"/>
    <property type="evidence" value="ECO:0007669"/>
    <property type="project" value="InterPro"/>
</dbReference>
<dbReference type="AlphaFoldDB" id="T0PSB7"/>
<sequence>MDGPLAALHDAVMCPITRQVMLDPVVAMDGHSYERSAIEAWLTARAVPTSPLTNEPLPSTQLLPNTALKKAAAAYHALKTSALSTAAIDLPRRDELPQYEFFPSLQHAVRRQRGVQHELAAGDLFAVTKRTHGSDSNHVFLGVSRDCKSTLRERYVLELAADAPHAPVAIRAAMTDKIMAFIAHTEALCTSARRRTRRASLRPVKKARTATDFWFEQAKSSLATFMSKIL</sequence>
<dbReference type="GeneID" id="19954653"/>
<dbReference type="VEuPathDB" id="FungiDB:SDRG_13926"/>
<dbReference type="Gene3D" id="3.30.40.10">
    <property type="entry name" value="Zinc/RING finger domain, C3HC4 (zinc finger)"/>
    <property type="match status" value="1"/>
</dbReference>
<dbReference type="EMBL" id="JH767195">
    <property type="protein sequence ID" value="EQC28379.1"/>
    <property type="molecule type" value="Genomic_DNA"/>
</dbReference>
<dbReference type="CDD" id="cd16655">
    <property type="entry name" value="RING-Ubox_WDSUB1-like"/>
    <property type="match status" value="1"/>
</dbReference>
<dbReference type="InterPro" id="IPR052085">
    <property type="entry name" value="WD-SAM-U-box"/>
</dbReference>
<keyword evidence="3" id="KW-1185">Reference proteome</keyword>
<dbReference type="PANTHER" id="PTHR46573:SF1">
    <property type="entry name" value="WD REPEAT, SAM AND U-BOX DOMAIN-CONTAINING PROTEIN 1"/>
    <property type="match status" value="1"/>
</dbReference>
<dbReference type="OrthoDB" id="10064100at2759"/>
<dbReference type="GO" id="GO:0016567">
    <property type="term" value="P:protein ubiquitination"/>
    <property type="evidence" value="ECO:0007669"/>
    <property type="project" value="InterPro"/>
</dbReference>
<name>T0PSB7_SAPDV</name>
<dbReference type="RefSeq" id="XP_008618249.1">
    <property type="nucleotide sequence ID" value="XM_008620027.1"/>
</dbReference>
<dbReference type="Pfam" id="PF04564">
    <property type="entry name" value="U-box"/>
    <property type="match status" value="1"/>
</dbReference>
<dbReference type="PROSITE" id="PS51698">
    <property type="entry name" value="U_BOX"/>
    <property type="match status" value="1"/>
</dbReference>
<dbReference type="STRING" id="1156394.T0PSB7"/>